<keyword evidence="2" id="KW-1185">Reference proteome</keyword>
<gene>
    <name evidence="1" type="ORF">Aiant_59890</name>
</gene>
<dbReference type="EMBL" id="AP023356">
    <property type="protein sequence ID" value="BCJ45332.1"/>
    <property type="molecule type" value="Genomic_DNA"/>
</dbReference>
<sequence length="321" mass="31391">MAFPASLTLVTVTIQVDLPPTGGATGWIDFTAPYPLQGSSVVAPFTQRAYLTAAGAGTIQLPATNDPQWSPTGWAYAVTGRIGTTAIKGTLQLDHQSTTANFAALFQPDGAAVTGQTYLLTSQRSVAGGVAALDVDGDVTNASGAKITGGGGGGASPSGTVTSGTAFGASATAGVATAYSRGDHSHGTPASPTLASIGAAAASHTHPAAQISDSTATGRSVVTAADAAAARTAIGAGTSNLALGTTSSTAAAGDHLHTGVYDPAGTASTAVSAHTAAADPHPQYAVIYYWNGTSYDIVNGAAVYVGGTGPASPVNGDVWFP</sequence>
<dbReference type="RefSeq" id="WP_189336405.1">
    <property type="nucleotide sequence ID" value="NZ_AP023356.1"/>
</dbReference>
<dbReference type="Proteomes" id="UP000676967">
    <property type="component" value="Chromosome"/>
</dbReference>
<proteinExistence type="predicted"/>
<protein>
    <submittedName>
        <fullName evidence="1">Uncharacterized protein</fullName>
    </submittedName>
</protein>
<reference evidence="1 2" key="1">
    <citation type="submission" date="2020-08" db="EMBL/GenBank/DDBJ databases">
        <title>Whole genome shotgun sequence of Actinoplanes ianthinogenes NBRC 13996.</title>
        <authorList>
            <person name="Komaki H."/>
            <person name="Tamura T."/>
        </authorList>
    </citation>
    <scope>NUCLEOTIDE SEQUENCE [LARGE SCALE GENOMIC DNA]</scope>
    <source>
        <strain evidence="1 2">NBRC 13996</strain>
    </source>
</reference>
<evidence type="ECO:0000313" key="1">
    <source>
        <dbReference type="EMBL" id="BCJ45332.1"/>
    </source>
</evidence>
<name>A0ABN6CK29_9ACTN</name>
<organism evidence="1 2">
    <name type="scientific">Actinoplanes ianthinogenes</name>
    <dbReference type="NCBI Taxonomy" id="122358"/>
    <lineage>
        <taxon>Bacteria</taxon>
        <taxon>Bacillati</taxon>
        <taxon>Actinomycetota</taxon>
        <taxon>Actinomycetes</taxon>
        <taxon>Micromonosporales</taxon>
        <taxon>Micromonosporaceae</taxon>
        <taxon>Actinoplanes</taxon>
    </lineage>
</organism>
<accession>A0ABN6CK29</accession>
<evidence type="ECO:0000313" key="2">
    <source>
        <dbReference type="Proteomes" id="UP000676967"/>
    </source>
</evidence>